<evidence type="ECO:0000256" key="1">
    <source>
        <dbReference type="SAM" id="Phobius"/>
    </source>
</evidence>
<organism evidence="2 3">
    <name type="scientific">Bacillus salacetis</name>
    <dbReference type="NCBI Taxonomy" id="2315464"/>
    <lineage>
        <taxon>Bacteria</taxon>
        <taxon>Bacillati</taxon>
        <taxon>Bacillota</taxon>
        <taxon>Bacilli</taxon>
        <taxon>Bacillales</taxon>
        <taxon>Bacillaceae</taxon>
        <taxon>Bacillus</taxon>
    </lineage>
</organism>
<dbReference type="EMBL" id="QXIR01000053">
    <property type="protein sequence ID" value="RIW27625.1"/>
    <property type="molecule type" value="Genomic_DNA"/>
</dbReference>
<dbReference type="RefSeq" id="WP_119549627.1">
    <property type="nucleotide sequence ID" value="NZ_QXIR01000053.1"/>
</dbReference>
<accession>A0A3A1QRU1</accession>
<dbReference type="AlphaFoldDB" id="A0A3A1QRU1"/>
<dbReference type="OrthoDB" id="2964173at2"/>
<comment type="caution">
    <text evidence="2">The sequence shown here is derived from an EMBL/GenBank/DDBJ whole genome shotgun (WGS) entry which is preliminary data.</text>
</comment>
<proteinExistence type="predicted"/>
<reference evidence="2 3" key="1">
    <citation type="submission" date="2018-09" db="EMBL/GenBank/DDBJ databases">
        <title>Bacillus saliacetes sp. nov., isolated from Thai shrimp paste (Ka-pi).</title>
        <authorList>
            <person name="Daroonpunt R."/>
            <person name="Tanasupawat S."/>
            <person name="Yiamsombut S."/>
        </authorList>
    </citation>
    <scope>NUCLEOTIDE SEQUENCE [LARGE SCALE GENOMIC DNA]</scope>
    <source>
        <strain evidence="2 3">SKP7-4</strain>
    </source>
</reference>
<name>A0A3A1QRU1_9BACI</name>
<keyword evidence="1" id="KW-0472">Membrane</keyword>
<keyword evidence="1" id="KW-0812">Transmembrane</keyword>
<sequence length="271" mass="31155">MKRLSIIRPYINVLYWIVLIIVAVVSALIIYNIYSVLIENWFVTITSIITLIGSIVTLKDLSKRFQRFLYKSKVILRNRQIAWSLDGRYKGTSINLSTFSNIKEFIKDIGENNTIISENANDISLNIDGVIIQCSYREEFNEDIYSETSNVGEITIYIPEYHAPYVEANVLLEQRIIPILNELKQKVGECSEAFTFDVFFKEQHPYLGLYLKGFGKNRDLTFNCSFVEAPITKGITDESTIIVSKKKLSVNTKTLYNLDRLIHKHLFLSGG</sequence>
<feature type="transmembrane region" description="Helical" evidence="1">
    <location>
        <begin position="40"/>
        <end position="58"/>
    </location>
</feature>
<evidence type="ECO:0000313" key="3">
    <source>
        <dbReference type="Proteomes" id="UP000265801"/>
    </source>
</evidence>
<evidence type="ECO:0008006" key="4">
    <source>
        <dbReference type="Google" id="ProtNLM"/>
    </source>
</evidence>
<dbReference type="Proteomes" id="UP000265801">
    <property type="component" value="Unassembled WGS sequence"/>
</dbReference>
<evidence type="ECO:0000313" key="2">
    <source>
        <dbReference type="EMBL" id="RIW27625.1"/>
    </source>
</evidence>
<keyword evidence="1" id="KW-1133">Transmembrane helix</keyword>
<feature type="transmembrane region" description="Helical" evidence="1">
    <location>
        <begin position="12"/>
        <end position="34"/>
    </location>
</feature>
<gene>
    <name evidence="2" type="ORF">D3H55_22820</name>
</gene>
<protein>
    <recommendedName>
        <fullName evidence="4">DUF3137 domain-containing protein</fullName>
    </recommendedName>
</protein>
<keyword evidence="3" id="KW-1185">Reference proteome</keyword>